<protein>
    <submittedName>
        <fullName evidence="1">Uncharacterized protein</fullName>
    </submittedName>
</protein>
<accession>A0A835RC67</accession>
<comment type="caution">
    <text evidence="1">The sequence shown here is derived from an EMBL/GenBank/DDBJ whole genome shotgun (WGS) entry which is preliminary data.</text>
</comment>
<proteinExistence type="predicted"/>
<dbReference type="OrthoDB" id="66881at2759"/>
<evidence type="ECO:0000313" key="1">
    <source>
        <dbReference type="EMBL" id="KAG0488374.1"/>
    </source>
</evidence>
<evidence type="ECO:0000313" key="2">
    <source>
        <dbReference type="Proteomes" id="UP000636800"/>
    </source>
</evidence>
<keyword evidence="2" id="KW-1185">Reference proteome</keyword>
<reference evidence="1 2" key="1">
    <citation type="journal article" date="2020" name="Nat. Food">
        <title>A phased Vanilla planifolia genome enables genetic improvement of flavour and production.</title>
        <authorList>
            <person name="Hasing T."/>
            <person name="Tang H."/>
            <person name="Brym M."/>
            <person name="Khazi F."/>
            <person name="Huang T."/>
            <person name="Chambers A.H."/>
        </authorList>
    </citation>
    <scope>NUCLEOTIDE SEQUENCE [LARGE SCALE GENOMIC DNA]</scope>
    <source>
        <tissue evidence="1">Leaf</tissue>
    </source>
</reference>
<name>A0A835RC67_VANPL</name>
<organism evidence="1 2">
    <name type="scientific">Vanilla planifolia</name>
    <name type="common">Vanilla</name>
    <dbReference type="NCBI Taxonomy" id="51239"/>
    <lineage>
        <taxon>Eukaryota</taxon>
        <taxon>Viridiplantae</taxon>
        <taxon>Streptophyta</taxon>
        <taxon>Embryophyta</taxon>
        <taxon>Tracheophyta</taxon>
        <taxon>Spermatophyta</taxon>
        <taxon>Magnoliopsida</taxon>
        <taxon>Liliopsida</taxon>
        <taxon>Asparagales</taxon>
        <taxon>Orchidaceae</taxon>
        <taxon>Vanilloideae</taxon>
        <taxon>Vanilleae</taxon>
        <taxon>Vanilla</taxon>
    </lineage>
</organism>
<gene>
    <name evidence="1" type="ORF">HPP92_007185</name>
</gene>
<sequence length="144" mass="16033">MVSSYSTEADRVPGFQDQIFLNHAPGKELPTYHHWDGGSDQVEGFNLRELFLTRLIDIDKILNIAIRDRRAISSRPLLSVWIGIKEDSMGLTGKEVAGGSYPLSFLSSQRGAGLLHRVRRGTDEPVFVPLRGNSQKDVDWGLVA</sequence>
<dbReference type="Proteomes" id="UP000636800">
    <property type="component" value="Chromosome 3"/>
</dbReference>
<dbReference type="EMBL" id="JADCNL010000003">
    <property type="protein sequence ID" value="KAG0488374.1"/>
    <property type="molecule type" value="Genomic_DNA"/>
</dbReference>
<dbReference type="AlphaFoldDB" id="A0A835RC67"/>